<evidence type="ECO:0000259" key="1">
    <source>
        <dbReference type="Pfam" id="PF00156"/>
    </source>
</evidence>
<name>A0A411YGJ0_9ACTN</name>
<evidence type="ECO:0000313" key="3">
    <source>
        <dbReference type="Proteomes" id="UP000291469"/>
    </source>
</evidence>
<dbReference type="Pfam" id="PF00156">
    <property type="entry name" value="Pribosyltran"/>
    <property type="match status" value="1"/>
</dbReference>
<dbReference type="EMBL" id="CP036402">
    <property type="protein sequence ID" value="QBI20296.1"/>
    <property type="molecule type" value="Genomic_DNA"/>
</dbReference>
<evidence type="ECO:0000313" key="2">
    <source>
        <dbReference type="EMBL" id="QBI20296.1"/>
    </source>
</evidence>
<dbReference type="CDD" id="cd06223">
    <property type="entry name" value="PRTases_typeI"/>
    <property type="match status" value="1"/>
</dbReference>
<dbReference type="GO" id="GO:0016757">
    <property type="term" value="F:glycosyltransferase activity"/>
    <property type="evidence" value="ECO:0007669"/>
    <property type="project" value="UniProtKB-KW"/>
</dbReference>
<dbReference type="InterPro" id="IPR000836">
    <property type="entry name" value="PRTase_dom"/>
</dbReference>
<organism evidence="2 3">
    <name type="scientific">Egibacter rhizosphaerae</name>
    <dbReference type="NCBI Taxonomy" id="1670831"/>
    <lineage>
        <taxon>Bacteria</taxon>
        <taxon>Bacillati</taxon>
        <taxon>Actinomycetota</taxon>
        <taxon>Nitriliruptoria</taxon>
        <taxon>Egibacterales</taxon>
        <taxon>Egibacteraceae</taxon>
        <taxon>Egibacter</taxon>
    </lineage>
</organism>
<dbReference type="OrthoDB" id="7592866at2"/>
<keyword evidence="3" id="KW-1185">Reference proteome</keyword>
<proteinExistence type="predicted"/>
<dbReference type="SUPFAM" id="SSF53271">
    <property type="entry name" value="PRTase-like"/>
    <property type="match status" value="1"/>
</dbReference>
<dbReference type="Proteomes" id="UP000291469">
    <property type="component" value="Chromosome"/>
</dbReference>
<feature type="domain" description="Phosphoribosyltransferase" evidence="1">
    <location>
        <begin position="23"/>
        <end position="124"/>
    </location>
</feature>
<accession>A0A411YGJ0</accession>
<keyword evidence="2" id="KW-0328">Glycosyltransferase</keyword>
<protein>
    <submittedName>
        <fullName evidence="2">Phosphoribosyltransferase</fullName>
    </submittedName>
</protein>
<dbReference type="Gene3D" id="3.40.50.2020">
    <property type="match status" value="1"/>
</dbReference>
<gene>
    <name evidence="2" type="ORF">ER308_12465</name>
</gene>
<dbReference type="InterPro" id="IPR029057">
    <property type="entry name" value="PRTase-like"/>
</dbReference>
<reference evidence="2 3" key="1">
    <citation type="submission" date="2019-01" db="EMBL/GenBank/DDBJ databases">
        <title>Egibacter rhizosphaerae EGI 80759T.</title>
        <authorList>
            <person name="Chen D.-D."/>
            <person name="Tian Y."/>
            <person name="Jiao J.-Y."/>
            <person name="Zhang X.-T."/>
            <person name="Zhang Y.-G."/>
            <person name="Zhang Y."/>
            <person name="Xiao M."/>
            <person name="Shu W.-S."/>
            <person name="Li W.-J."/>
        </authorList>
    </citation>
    <scope>NUCLEOTIDE SEQUENCE [LARGE SCALE GENOMIC DNA]</scope>
    <source>
        <strain evidence="2 3">EGI 80759</strain>
    </source>
</reference>
<sequence length="315" mass="35567">MEFRNLHDLQASVLEALPCLPRDIEVVVGVPRSGMLPATLIALYLNVPLADLDGWLDGRVLASGKRPLHSPVAHGDVRRSSRILIVDDSVGHGSQMRAVHERVAHAQIYNRIEYAAVYVTPECSHLVDYAFEEIPWGRFFAWNIMHHTALENVCVDIDGVICSDPSPDQPEGTPEYLAFLEHARPLVVPATEIGWLVTGRLEKYRGVTEAWLRRHGVRYRSLKMLNLPDVSTKRAHGGGAPFKARMYQETGATLFVESSERESAAIAKRTGRPVLCWDSQEMVYPEFADRLLTLPARAPRGLRNRLRRVRARRRR</sequence>
<dbReference type="KEGG" id="erz:ER308_12465"/>
<dbReference type="RefSeq" id="WP_131155293.1">
    <property type="nucleotide sequence ID" value="NZ_CP036402.1"/>
</dbReference>
<dbReference type="AlphaFoldDB" id="A0A411YGJ0"/>
<keyword evidence="2" id="KW-0808">Transferase</keyword>